<dbReference type="STRING" id="42253.NITMOv2_2812"/>
<dbReference type="Pfam" id="PF13462">
    <property type="entry name" value="Thioredoxin_4"/>
    <property type="match status" value="1"/>
</dbReference>
<gene>
    <name evidence="3" type="ORF">NITMOv2_2812</name>
</gene>
<dbReference type="InterPro" id="IPR013766">
    <property type="entry name" value="Thioredoxin_domain"/>
</dbReference>
<dbReference type="PATRIC" id="fig|42253.5.peg.2780"/>
<dbReference type="KEGG" id="nmv:NITMOv2_2812"/>
<feature type="domain" description="Thioredoxin" evidence="2">
    <location>
        <begin position="1"/>
        <end position="176"/>
    </location>
</feature>
<reference evidence="3 4" key="1">
    <citation type="journal article" date="2015" name="Proc. Natl. Acad. Sci. U.S.A.">
        <title>Expanded metabolic versatility of ubiquitous nitrite-oxidizing bacteria from the genus Nitrospira.</title>
        <authorList>
            <person name="Koch H."/>
            <person name="Lucker S."/>
            <person name="Albertsen M."/>
            <person name="Kitzinger K."/>
            <person name="Herbold C."/>
            <person name="Spieck E."/>
            <person name="Nielsen P.H."/>
            <person name="Wagner M."/>
            <person name="Daims H."/>
        </authorList>
    </citation>
    <scope>NUCLEOTIDE SEQUENCE [LARGE SCALE GENOMIC DNA]</scope>
    <source>
        <strain evidence="3 4">NSP M-1</strain>
    </source>
</reference>
<dbReference type="PROSITE" id="PS51352">
    <property type="entry name" value="THIOREDOXIN_2"/>
    <property type="match status" value="1"/>
</dbReference>
<dbReference type="SUPFAM" id="SSF52833">
    <property type="entry name" value="Thioredoxin-like"/>
    <property type="match status" value="1"/>
</dbReference>
<dbReference type="Gene3D" id="3.40.30.10">
    <property type="entry name" value="Glutaredoxin"/>
    <property type="match status" value="1"/>
</dbReference>
<organism evidence="3 4">
    <name type="scientific">Nitrospira moscoviensis</name>
    <dbReference type="NCBI Taxonomy" id="42253"/>
    <lineage>
        <taxon>Bacteria</taxon>
        <taxon>Pseudomonadati</taxon>
        <taxon>Nitrospirota</taxon>
        <taxon>Nitrospiria</taxon>
        <taxon>Nitrospirales</taxon>
        <taxon>Nitrospiraceae</taxon>
        <taxon>Nitrospira</taxon>
    </lineage>
</organism>
<proteinExistence type="inferred from homology"/>
<dbReference type="InterPro" id="IPR036249">
    <property type="entry name" value="Thioredoxin-like_sf"/>
</dbReference>
<evidence type="ECO:0000313" key="4">
    <source>
        <dbReference type="Proteomes" id="UP000069205"/>
    </source>
</evidence>
<dbReference type="PANTHER" id="PTHR13887">
    <property type="entry name" value="GLUTATHIONE S-TRANSFERASE KAPPA"/>
    <property type="match status" value="1"/>
</dbReference>
<dbReference type="AlphaFoldDB" id="A0A0K2GE40"/>
<dbReference type="InterPro" id="IPR012336">
    <property type="entry name" value="Thioredoxin-like_fold"/>
</dbReference>
<sequence length="176" mass="19947">MSVSNRVDSRLLAIQPDDHVAGAGTAPITVVGYCDFECPYCARAQQVMSRLLVRHEGRVRYVFRHFPLVHKHPLAEQAAEFAEAAAAQGRFWPIHDFLFTYQETLDLGDLFTYAGKLGLDVKRIEEEMARRAYAARVQRDLDGGRRLGVTGTPTFFLNDMRYQDEDEVARAVRRAA</sequence>
<comment type="similarity">
    <text evidence="1">Belongs to the thioredoxin family. DsbA subfamily.</text>
</comment>
<keyword evidence="4" id="KW-1185">Reference proteome</keyword>
<dbReference type="PANTHER" id="PTHR13887:SF55">
    <property type="entry name" value="SLR0313 PROTEIN"/>
    <property type="match status" value="1"/>
</dbReference>
<evidence type="ECO:0000256" key="1">
    <source>
        <dbReference type="ARBA" id="ARBA00005791"/>
    </source>
</evidence>
<evidence type="ECO:0000259" key="2">
    <source>
        <dbReference type="PROSITE" id="PS51352"/>
    </source>
</evidence>
<dbReference type="OrthoDB" id="9784686at2"/>
<evidence type="ECO:0000313" key="3">
    <source>
        <dbReference type="EMBL" id="ALA59221.1"/>
    </source>
</evidence>
<dbReference type="Proteomes" id="UP000069205">
    <property type="component" value="Chromosome"/>
</dbReference>
<dbReference type="RefSeq" id="WP_053380282.1">
    <property type="nucleotide sequence ID" value="NZ_CP011801.1"/>
</dbReference>
<protein>
    <submittedName>
        <fullName evidence="3">DSBA oxidoreductase</fullName>
    </submittedName>
</protein>
<name>A0A0K2GE40_NITMO</name>
<accession>A0A0K2GE40</accession>
<dbReference type="EMBL" id="CP011801">
    <property type="protein sequence ID" value="ALA59221.1"/>
    <property type="molecule type" value="Genomic_DNA"/>
</dbReference>